<accession>A0A7W4IJI1</accession>
<name>A0A7W4IJI1_9PROT</name>
<keyword evidence="6" id="KW-1185">Reference proteome</keyword>
<dbReference type="RefSeq" id="WP_182972769.1">
    <property type="nucleotide sequence ID" value="NZ_JABEQN010000003.1"/>
</dbReference>
<evidence type="ECO:0000313" key="7">
    <source>
        <dbReference type="Proteomes" id="UP000561077"/>
    </source>
</evidence>
<reference evidence="6 7" key="1">
    <citation type="submission" date="2020-04" db="EMBL/GenBank/DDBJ databases">
        <title>Description of novel Gluconacetobacter.</title>
        <authorList>
            <person name="Sombolestani A."/>
        </authorList>
    </citation>
    <scope>NUCLEOTIDE SEQUENCE [LARGE SCALE GENOMIC DNA]</scope>
    <source>
        <strain evidence="5 6">LMG 1728</strain>
        <strain evidence="4 7">LMG 1731</strain>
    </source>
</reference>
<evidence type="ECO:0000259" key="1">
    <source>
        <dbReference type="Pfam" id="PF21683"/>
    </source>
</evidence>
<evidence type="ECO:0000313" key="6">
    <source>
        <dbReference type="Proteomes" id="UP000540490"/>
    </source>
</evidence>
<evidence type="ECO:0000313" key="5">
    <source>
        <dbReference type="EMBL" id="MBB2192734.1"/>
    </source>
</evidence>
<sequence length="382" mass="41701">MTSTDITVTGKAFRPSDDAFHIYVNGKELHNYTSFAFNRSLEQLPGNFTITMALAGTNVPELLEACHANYKATFYVAKKLMFTGIIEHVAVNADPSQHGIVIQGRSALRDLFDCSSGITGYVVQYGDILDLANKVCGPFNVKTYMKSGTSAATSYQTTQLQTMNLNAGETPYAILQRAARVYGKILYDSVAGALVIADVASGSSVTTIDTSINQVEGTSFSLDISQRMATYEVIAMPNYQYGSSAQIPAPRGVGTDPQPDLVGSERKLLIINSLDSPDHQFAQNIAQWQANRNYGRSMVMTLVMTGFLTDDFNQNLWDVNTLVTVTDRLTGIDGMTMIVAGYTMAQTEHQGSTTTLTLMPREAFSVEPNVINPNADYYSTRQ</sequence>
<evidence type="ECO:0000259" key="3">
    <source>
        <dbReference type="Pfam" id="PF22255"/>
    </source>
</evidence>
<feature type="domain" description="Baseplate hub protein gp44/GpP-like second" evidence="3">
    <location>
        <begin position="110"/>
        <end position="197"/>
    </location>
</feature>
<dbReference type="Pfam" id="PF21929">
    <property type="entry name" value="GpP_4th"/>
    <property type="match status" value="1"/>
</dbReference>
<evidence type="ECO:0000313" key="4">
    <source>
        <dbReference type="EMBL" id="MBB2164030.1"/>
    </source>
</evidence>
<dbReference type="InterPro" id="IPR023399">
    <property type="entry name" value="Baseplate-like_2-layer_sand"/>
</dbReference>
<dbReference type="Proteomes" id="UP000540490">
    <property type="component" value="Unassembled WGS sequence"/>
</dbReference>
<gene>
    <name evidence="5" type="ORF">HLH25_03600</name>
    <name evidence="4" type="ORF">HLH26_05660</name>
</gene>
<dbReference type="Proteomes" id="UP000561077">
    <property type="component" value="Unassembled WGS sequence"/>
</dbReference>
<dbReference type="Gene3D" id="3.55.50.10">
    <property type="entry name" value="Baseplate protein-like domains"/>
    <property type="match status" value="1"/>
</dbReference>
<dbReference type="Gene3D" id="2.30.300.10">
    <property type="entry name" value="Baseplate protein-like domain - beta roll fold"/>
    <property type="match status" value="1"/>
</dbReference>
<organism evidence="4 7">
    <name type="scientific">Gluconacetobacter dulcium</name>
    <dbReference type="NCBI Taxonomy" id="2729096"/>
    <lineage>
        <taxon>Bacteria</taxon>
        <taxon>Pseudomonadati</taxon>
        <taxon>Pseudomonadota</taxon>
        <taxon>Alphaproteobacteria</taxon>
        <taxon>Acetobacterales</taxon>
        <taxon>Acetobacteraceae</taxon>
        <taxon>Gluconacetobacter</taxon>
    </lineage>
</organism>
<comment type="caution">
    <text evidence="4">The sequence shown here is derived from an EMBL/GenBank/DDBJ whole genome shotgun (WGS) entry which is preliminary data.</text>
</comment>
<dbReference type="InterPro" id="IPR049354">
    <property type="entry name" value="GpP-like_N"/>
</dbReference>
<evidence type="ECO:0000259" key="2">
    <source>
        <dbReference type="Pfam" id="PF21929"/>
    </source>
</evidence>
<dbReference type="AlphaFoldDB" id="A0A7W4IJI1"/>
<dbReference type="InterPro" id="IPR053981">
    <property type="entry name" value="Gp44/GpP-like_2nd"/>
</dbReference>
<dbReference type="InterPro" id="IPR053982">
    <property type="entry name" value="Gp44/GpP-like_C"/>
</dbReference>
<feature type="domain" description="Baseplate hub protein gp44/GpP-like C-terminal" evidence="2">
    <location>
        <begin position="281"/>
        <end position="367"/>
    </location>
</feature>
<dbReference type="Pfam" id="PF21683">
    <property type="entry name" value="GpP-like_1st"/>
    <property type="match status" value="1"/>
</dbReference>
<protein>
    <submittedName>
        <fullName evidence="4">Uncharacterized protein</fullName>
    </submittedName>
</protein>
<dbReference type="EMBL" id="JABEQN010000003">
    <property type="protein sequence ID" value="MBB2192734.1"/>
    <property type="molecule type" value="Genomic_DNA"/>
</dbReference>
<dbReference type="Gene3D" id="3.30.1920.10">
    <property type="entry name" value="Baseplate protein-like domains - 2 layer sandwich fold"/>
    <property type="match status" value="1"/>
</dbReference>
<dbReference type="Pfam" id="PF22255">
    <property type="entry name" value="Gp44-like_2nd"/>
    <property type="match status" value="1"/>
</dbReference>
<proteinExistence type="predicted"/>
<feature type="domain" description="Baseplate hub protein gp44-like N-terminal" evidence="1">
    <location>
        <begin position="22"/>
        <end position="106"/>
    </location>
</feature>
<dbReference type="EMBL" id="JABEQO010000005">
    <property type="protein sequence ID" value="MBB2164030.1"/>
    <property type="molecule type" value="Genomic_DNA"/>
</dbReference>
<dbReference type="SUPFAM" id="SSF69279">
    <property type="entry name" value="Phage tail proteins"/>
    <property type="match status" value="2"/>
</dbReference>